<gene>
    <name evidence="15" type="ORF">B9N65_10110</name>
</gene>
<evidence type="ECO:0000256" key="3">
    <source>
        <dbReference type="ARBA" id="ARBA00005811"/>
    </source>
</evidence>
<evidence type="ECO:0000256" key="13">
    <source>
        <dbReference type="RuleBase" id="RU003879"/>
    </source>
</evidence>
<comment type="caution">
    <text evidence="15">The sequence shown here is derived from an EMBL/GenBank/DDBJ whole genome shotgun (WGS) entry which is preliminary data.</text>
</comment>
<dbReference type="EMBL" id="NDYN01000011">
    <property type="protein sequence ID" value="OUT06792.1"/>
    <property type="molecule type" value="Genomic_DNA"/>
</dbReference>
<evidence type="ECO:0000256" key="6">
    <source>
        <dbReference type="ARBA" id="ARBA00022448"/>
    </source>
</evidence>
<evidence type="ECO:0000256" key="9">
    <source>
        <dbReference type="ARBA" id="ARBA00022692"/>
    </source>
</evidence>
<dbReference type="Gene3D" id="3.30.420.270">
    <property type="match status" value="1"/>
</dbReference>
<evidence type="ECO:0000256" key="14">
    <source>
        <dbReference type="SAM" id="Phobius"/>
    </source>
</evidence>
<keyword evidence="9 13" id="KW-0812">Transmembrane</keyword>
<keyword evidence="10 13" id="KW-0653">Protein transport</keyword>
<evidence type="ECO:0000256" key="2">
    <source>
        <dbReference type="ARBA" id="ARBA00004249"/>
    </source>
</evidence>
<evidence type="ECO:0000256" key="4">
    <source>
        <dbReference type="ARBA" id="ARBA00011471"/>
    </source>
</evidence>
<evidence type="ECO:0000256" key="7">
    <source>
        <dbReference type="ARBA" id="ARBA00022475"/>
    </source>
</evidence>
<proteinExistence type="inferred from homology"/>
<evidence type="ECO:0000256" key="5">
    <source>
        <dbReference type="ARBA" id="ARBA00022090"/>
    </source>
</evidence>
<dbReference type="Proteomes" id="UP000196317">
    <property type="component" value="Unassembled WGS sequence"/>
</dbReference>
<comment type="function">
    <text evidence="1">Involved in the TonB-dependent energy-dependent transport of various receptor-bound substrates.</text>
</comment>
<dbReference type="GO" id="GO:0005886">
    <property type="term" value="C:plasma membrane"/>
    <property type="evidence" value="ECO:0007669"/>
    <property type="project" value="UniProtKB-SubCell"/>
</dbReference>
<feature type="transmembrane region" description="Helical" evidence="14">
    <location>
        <begin position="12"/>
        <end position="33"/>
    </location>
</feature>
<accession>A0A1Y5MM96</accession>
<dbReference type="PANTHER" id="PTHR30558">
    <property type="entry name" value="EXBD MEMBRANE COMPONENT OF PMF-DRIVEN MACROMOLECULE IMPORT SYSTEM"/>
    <property type="match status" value="1"/>
</dbReference>
<evidence type="ECO:0000313" key="15">
    <source>
        <dbReference type="EMBL" id="OUT06792.1"/>
    </source>
</evidence>
<dbReference type="RefSeq" id="WP_087583736.1">
    <property type="nucleotide sequence ID" value="NZ_CABFLX010000003.1"/>
</dbReference>
<keyword evidence="6 13" id="KW-0813">Transport</keyword>
<dbReference type="GO" id="GO:0015031">
    <property type="term" value="P:protein transport"/>
    <property type="evidence" value="ECO:0007669"/>
    <property type="project" value="UniProtKB-KW"/>
</dbReference>
<organism evidence="15 16">
    <name type="scientific">Campylobacter concisus</name>
    <dbReference type="NCBI Taxonomy" id="199"/>
    <lineage>
        <taxon>Bacteria</taxon>
        <taxon>Pseudomonadati</taxon>
        <taxon>Campylobacterota</taxon>
        <taxon>Epsilonproteobacteria</taxon>
        <taxon>Campylobacterales</taxon>
        <taxon>Campylobacteraceae</taxon>
        <taxon>Campylobacter</taxon>
    </lineage>
</organism>
<comment type="similarity">
    <text evidence="3 13">Belongs to the ExbD/TolR family.</text>
</comment>
<reference evidence="15 16" key="1">
    <citation type="submission" date="2017-04" db="EMBL/GenBank/DDBJ databases">
        <title>Complete genome of Campylobacter concisus ATCC 33237T and draft genomes for an additional eight well characterized C. concisus strains.</title>
        <authorList>
            <person name="Cornelius A.J."/>
            <person name="Miller W.G."/>
            <person name="Lastovica A.J."/>
            <person name="On S.L."/>
            <person name="French N.P."/>
            <person name="Vandenberg O."/>
            <person name="Biggs P.J."/>
        </authorList>
    </citation>
    <scope>NUCLEOTIDE SEQUENCE [LARGE SCALE GENOMIC DNA]</scope>
    <source>
        <strain evidence="15 16">CCUG 19995</strain>
    </source>
</reference>
<evidence type="ECO:0000256" key="8">
    <source>
        <dbReference type="ARBA" id="ARBA00022519"/>
    </source>
</evidence>
<evidence type="ECO:0000256" key="12">
    <source>
        <dbReference type="ARBA" id="ARBA00023136"/>
    </source>
</evidence>
<dbReference type="Pfam" id="PF02472">
    <property type="entry name" value="ExbD"/>
    <property type="match status" value="1"/>
</dbReference>
<dbReference type="InterPro" id="IPR014171">
    <property type="entry name" value="TonB_ExbD_2"/>
</dbReference>
<dbReference type="InterPro" id="IPR003400">
    <property type="entry name" value="ExbD"/>
</dbReference>
<comment type="subcellular location">
    <subcellularLocation>
        <location evidence="2">Cell inner membrane</location>
        <topology evidence="2">Single-pass type II membrane protein</topology>
    </subcellularLocation>
    <subcellularLocation>
        <location evidence="13">Cell membrane</location>
        <topology evidence="13">Single-pass type II membrane protein</topology>
    </subcellularLocation>
</comment>
<dbReference type="GO" id="GO:0022857">
    <property type="term" value="F:transmembrane transporter activity"/>
    <property type="evidence" value="ECO:0007669"/>
    <property type="project" value="InterPro"/>
</dbReference>
<keyword evidence="7" id="KW-1003">Cell membrane</keyword>
<evidence type="ECO:0000256" key="1">
    <source>
        <dbReference type="ARBA" id="ARBA00003540"/>
    </source>
</evidence>
<evidence type="ECO:0000256" key="11">
    <source>
        <dbReference type="ARBA" id="ARBA00022989"/>
    </source>
</evidence>
<dbReference type="PANTHER" id="PTHR30558:SF12">
    <property type="entry name" value="BIOPOLYMER TRANSPORT PROTEIN EXBD"/>
    <property type="match status" value="1"/>
</dbReference>
<comment type="subunit">
    <text evidence="4">The accessory proteins ExbB and ExbD seem to form a complex with TonB.</text>
</comment>
<dbReference type="AlphaFoldDB" id="A0A1Y5MM96"/>
<keyword evidence="11 14" id="KW-1133">Transmembrane helix</keyword>
<name>A0A1Y5MM96_9BACT</name>
<dbReference type="NCBIfam" id="TIGR02804">
    <property type="entry name" value="ExbD_2"/>
    <property type="match status" value="1"/>
</dbReference>
<evidence type="ECO:0000313" key="16">
    <source>
        <dbReference type="Proteomes" id="UP000196317"/>
    </source>
</evidence>
<keyword evidence="12 14" id="KW-0472">Membrane</keyword>
<keyword evidence="8" id="KW-0997">Cell inner membrane</keyword>
<sequence>MRLNKKDGLNIVPFIDIMLVLLAIVLSISTFIAQGKIAVDLPSAKSAQQDKEDEKKVSVVIDKDNKFFIDDVEISEDELKDKLNAVDIKTLIELKSDKNAKFDSFVKVIDILKEKGHENFAIQTISE</sequence>
<protein>
    <recommendedName>
        <fullName evidence="5">Biopolymer transport protein ExbD</fullName>
    </recommendedName>
</protein>
<evidence type="ECO:0000256" key="10">
    <source>
        <dbReference type="ARBA" id="ARBA00022927"/>
    </source>
</evidence>